<dbReference type="Pfam" id="PF13695">
    <property type="entry name" value="Zn_ribbon_3CxxC"/>
    <property type="match status" value="1"/>
</dbReference>
<feature type="region of interest" description="Disordered" evidence="4">
    <location>
        <begin position="50"/>
        <end position="121"/>
    </location>
</feature>
<dbReference type="RefSeq" id="XP_021878039.1">
    <property type="nucleotide sequence ID" value="XM_022030490.1"/>
</dbReference>
<comment type="caution">
    <text evidence="6">The sequence shown here is derived from an EMBL/GenBank/DDBJ whole genome shotgun (WGS) entry which is preliminary data.</text>
</comment>
<organism evidence="6 7">
    <name type="scientific">Lobosporangium transversale</name>
    <dbReference type="NCBI Taxonomy" id="64571"/>
    <lineage>
        <taxon>Eukaryota</taxon>
        <taxon>Fungi</taxon>
        <taxon>Fungi incertae sedis</taxon>
        <taxon>Mucoromycota</taxon>
        <taxon>Mortierellomycotina</taxon>
        <taxon>Mortierellomycetes</taxon>
        <taxon>Mortierellales</taxon>
        <taxon>Mortierellaceae</taxon>
        <taxon>Lobosporangium</taxon>
    </lineage>
</organism>
<dbReference type="EMBL" id="MCFF01000041">
    <property type="protein sequence ID" value="ORZ07532.1"/>
    <property type="molecule type" value="Genomic_DNA"/>
</dbReference>
<evidence type="ECO:0000259" key="5">
    <source>
        <dbReference type="SMART" id="SM01328"/>
    </source>
</evidence>
<dbReference type="GeneID" id="33572332"/>
<protein>
    <recommendedName>
        <fullName evidence="5">3CxxC-type domain-containing protein</fullName>
    </recommendedName>
</protein>
<dbReference type="OrthoDB" id="8121437at2759"/>
<dbReference type="SMART" id="SM01328">
    <property type="entry name" value="zf-3CxxC"/>
    <property type="match status" value="1"/>
</dbReference>
<dbReference type="AlphaFoldDB" id="A0A1Y2GEV5"/>
<evidence type="ECO:0000313" key="6">
    <source>
        <dbReference type="EMBL" id="ORZ07532.1"/>
    </source>
</evidence>
<sequence length="272" mass="31410">MDPSSWPDEPNRSKIGSFYSLLLTQERHEINRFPLQDYPTWARRVVHAERKRYKDKGTDKPTKADRKMVLDFGEGISSQLSQPNDNQQASVDSNQQPSVKEKKKKKKKKKKEKGPGQGEYDAEYLHTHVADEAAYPIVYSKNCRQSHERTMKSWGHFICKTEECEENEWKSAIIACHLIFSRSNISYKVTLHAQKCRQCERYAEPIVDPEAYARQVVHVLDLWMHLREREEPTGSGVHTRGPHDIARCHGCEVGQCPYSAGELGARPSRQFL</sequence>
<keyword evidence="2" id="KW-0863">Zinc-finger</keyword>
<evidence type="ECO:0000256" key="3">
    <source>
        <dbReference type="ARBA" id="ARBA00022833"/>
    </source>
</evidence>
<evidence type="ECO:0000256" key="2">
    <source>
        <dbReference type="ARBA" id="ARBA00022771"/>
    </source>
</evidence>
<proteinExistence type="predicted"/>
<feature type="compositionally biased region" description="Polar residues" evidence="4">
    <location>
        <begin position="76"/>
        <end position="98"/>
    </location>
</feature>
<reference evidence="6 7" key="1">
    <citation type="submission" date="2016-07" db="EMBL/GenBank/DDBJ databases">
        <title>Pervasive Adenine N6-methylation of Active Genes in Fungi.</title>
        <authorList>
            <consortium name="DOE Joint Genome Institute"/>
            <person name="Mondo S.J."/>
            <person name="Dannebaum R.O."/>
            <person name="Kuo R.C."/>
            <person name="Labutti K."/>
            <person name="Haridas S."/>
            <person name="Kuo A."/>
            <person name="Salamov A."/>
            <person name="Ahrendt S.R."/>
            <person name="Lipzen A."/>
            <person name="Sullivan W."/>
            <person name="Andreopoulos W.B."/>
            <person name="Clum A."/>
            <person name="Lindquist E."/>
            <person name="Daum C."/>
            <person name="Ramamoorthy G.K."/>
            <person name="Gryganskyi A."/>
            <person name="Culley D."/>
            <person name="Magnuson J.K."/>
            <person name="James T.Y."/>
            <person name="O'Malley M.A."/>
            <person name="Stajich J.E."/>
            <person name="Spatafora J.W."/>
            <person name="Visel A."/>
            <person name="Grigoriev I.V."/>
        </authorList>
    </citation>
    <scope>NUCLEOTIDE SEQUENCE [LARGE SCALE GENOMIC DNA]</scope>
    <source>
        <strain evidence="6 7">NRRL 3116</strain>
    </source>
</reference>
<dbReference type="InterPro" id="IPR027377">
    <property type="entry name" value="ZAR1/RTP1-5-like_Znf-3CxxC"/>
</dbReference>
<keyword evidence="7" id="KW-1185">Reference proteome</keyword>
<accession>A0A1Y2GEV5</accession>
<dbReference type="Proteomes" id="UP000193648">
    <property type="component" value="Unassembled WGS sequence"/>
</dbReference>
<feature type="compositionally biased region" description="Basic residues" evidence="4">
    <location>
        <begin position="101"/>
        <end position="112"/>
    </location>
</feature>
<evidence type="ECO:0000256" key="4">
    <source>
        <dbReference type="SAM" id="MobiDB-lite"/>
    </source>
</evidence>
<gene>
    <name evidence="6" type="ORF">BCR41DRAFT_424790</name>
</gene>
<name>A0A1Y2GEV5_9FUNG</name>
<keyword evidence="1" id="KW-0479">Metal-binding</keyword>
<evidence type="ECO:0000313" key="7">
    <source>
        <dbReference type="Proteomes" id="UP000193648"/>
    </source>
</evidence>
<dbReference type="InParanoid" id="A0A1Y2GEV5"/>
<dbReference type="GO" id="GO:0008270">
    <property type="term" value="F:zinc ion binding"/>
    <property type="evidence" value="ECO:0007669"/>
    <property type="project" value="UniProtKB-KW"/>
</dbReference>
<evidence type="ECO:0000256" key="1">
    <source>
        <dbReference type="ARBA" id="ARBA00022723"/>
    </source>
</evidence>
<feature type="compositionally biased region" description="Basic and acidic residues" evidence="4">
    <location>
        <begin position="55"/>
        <end position="69"/>
    </location>
</feature>
<feature type="domain" description="3CxxC-type" evidence="5">
    <location>
        <begin position="152"/>
        <end position="254"/>
    </location>
</feature>
<keyword evidence="3" id="KW-0862">Zinc</keyword>